<evidence type="ECO:0000256" key="14">
    <source>
        <dbReference type="ARBA" id="ARBA00022737"/>
    </source>
</evidence>
<reference evidence="21" key="1">
    <citation type="submission" date="2023-03" db="EMBL/GenBank/DDBJ databases">
        <authorList>
            <person name="Steffen K."/>
            <person name="Cardenas P."/>
        </authorList>
    </citation>
    <scope>NUCLEOTIDE SEQUENCE</scope>
</reference>
<evidence type="ECO:0000256" key="4">
    <source>
        <dbReference type="ARBA" id="ARBA00004887"/>
    </source>
</evidence>
<comment type="pathway">
    <text evidence="4">Cofactor biosynthesis; riboflavin biosynthesis; riboflavin from 2-hydroxy-3-oxobutyl phosphate and 5-amino-6-(D-ribitylamino)uracil: step 2/2.</text>
</comment>
<dbReference type="GO" id="GO:0005525">
    <property type="term" value="F:GTP binding"/>
    <property type="evidence" value="ECO:0007669"/>
    <property type="project" value="UniProtKB-KW"/>
</dbReference>
<dbReference type="PROSITE" id="PS51177">
    <property type="entry name" value="LUMAZINE_BIND"/>
    <property type="match status" value="2"/>
</dbReference>
<dbReference type="GO" id="GO:0046872">
    <property type="term" value="F:metal ion binding"/>
    <property type="evidence" value="ECO:0007669"/>
    <property type="project" value="UniProtKB-KW"/>
</dbReference>
<comment type="catalytic activity">
    <reaction evidence="19">
        <text>GTP + 4 H2O = 2,5-diamino-6-hydroxy-4-(5-phosphoribosylamino)-pyrimidine + formate + 2 phosphate + 3 H(+)</text>
        <dbReference type="Rhea" id="RHEA:23704"/>
        <dbReference type="ChEBI" id="CHEBI:15377"/>
        <dbReference type="ChEBI" id="CHEBI:15378"/>
        <dbReference type="ChEBI" id="CHEBI:15740"/>
        <dbReference type="ChEBI" id="CHEBI:37565"/>
        <dbReference type="ChEBI" id="CHEBI:43474"/>
        <dbReference type="ChEBI" id="CHEBI:58614"/>
        <dbReference type="EC" id="3.5.4.25"/>
    </reaction>
</comment>
<evidence type="ECO:0000256" key="9">
    <source>
        <dbReference type="ARBA" id="ARBA00012827"/>
    </source>
</evidence>
<dbReference type="GO" id="GO:0005829">
    <property type="term" value="C:cytosol"/>
    <property type="evidence" value="ECO:0007669"/>
    <property type="project" value="TreeGrafter"/>
</dbReference>
<dbReference type="FunFam" id="3.40.50.10990:FF:000001">
    <property type="entry name" value="Riboflavin biosynthesis protein RibBA"/>
    <property type="match status" value="1"/>
</dbReference>
<dbReference type="HAMAP" id="MF_00179">
    <property type="entry name" value="RibA"/>
    <property type="match status" value="1"/>
</dbReference>
<comment type="similarity">
    <text evidence="6">In the N-terminal section; belongs to the DHBP synthase family.</text>
</comment>
<proteinExistence type="inferred from homology"/>
<comment type="function">
    <text evidence="2">Catalyzes the dismutation of two molecules of 6,7-dimethyl-8-ribityllumazine, resulting in the formation of riboflavin and 5-amino-6-(D-ribitylamino)uracil.</text>
</comment>
<evidence type="ECO:0000313" key="22">
    <source>
        <dbReference type="Proteomes" id="UP001174909"/>
    </source>
</evidence>
<dbReference type="EMBL" id="CASHTH010003556">
    <property type="protein sequence ID" value="CAI8046346.1"/>
    <property type="molecule type" value="Genomic_DNA"/>
</dbReference>
<dbReference type="InterPro" id="IPR023366">
    <property type="entry name" value="ATP_synth_asu-like_sf"/>
</dbReference>
<comment type="pathway">
    <text evidence="5">Cofactor biosynthesis; riboflavin biosynthesis; 2-hydroxy-3-oxobutyl phosphate from D-ribulose 5-phosphate: step 1/1.</text>
</comment>
<dbReference type="GO" id="GO:0003935">
    <property type="term" value="F:GTP cyclohydrolase II activity"/>
    <property type="evidence" value="ECO:0007669"/>
    <property type="project" value="UniProtKB-EC"/>
</dbReference>
<evidence type="ECO:0000256" key="5">
    <source>
        <dbReference type="ARBA" id="ARBA00004904"/>
    </source>
</evidence>
<dbReference type="InterPro" id="IPR017938">
    <property type="entry name" value="Riboflavin_synthase-like_b-brl"/>
</dbReference>
<keyword evidence="22" id="KW-1185">Reference proteome</keyword>
<evidence type="ECO:0000256" key="8">
    <source>
        <dbReference type="ARBA" id="ARBA00012762"/>
    </source>
</evidence>
<comment type="pathway">
    <text evidence="3">Cofactor biosynthesis; riboflavin biosynthesis; 5-amino-6-(D-ribitylamino)uracil from GTP: step 1/4.</text>
</comment>
<dbReference type="Pfam" id="PF00925">
    <property type="entry name" value="GTP_cyclohydro2"/>
    <property type="match status" value="1"/>
</dbReference>
<gene>
    <name evidence="21" type="ORF">GBAR_LOCUS25625</name>
</gene>
<dbReference type="InterPro" id="IPR036144">
    <property type="entry name" value="RibA-like_sf"/>
</dbReference>
<dbReference type="CDD" id="cd00641">
    <property type="entry name" value="GTP_cyclohydro2"/>
    <property type="match status" value="1"/>
</dbReference>
<keyword evidence="11" id="KW-0686">Riboflavin biosynthesis</keyword>
<keyword evidence="14" id="KW-0677">Repeat</keyword>
<keyword evidence="18" id="KW-0342">GTP-binding</keyword>
<evidence type="ECO:0000256" key="3">
    <source>
        <dbReference type="ARBA" id="ARBA00004853"/>
    </source>
</evidence>
<keyword evidence="16" id="KW-0378">Hydrolase</keyword>
<accession>A0AA35XBG1</accession>
<name>A0AA35XBG1_GEOBA</name>
<dbReference type="SUPFAM" id="SSF63380">
    <property type="entry name" value="Riboflavin synthase domain-like"/>
    <property type="match status" value="1"/>
</dbReference>
<evidence type="ECO:0000313" key="21">
    <source>
        <dbReference type="EMBL" id="CAI8046346.1"/>
    </source>
</evidence>
<evidence type="ECO:0000259" key="20">
    <source>
        <dbReference type="PROSITE" id="PS51177"/>
    </source>
</evidence>
<dbReference type="InterPro" id="IPR026017">
    <property type="entry name" value="Lumazine-bd_dom"/>
</dbReference>
<sequence length="482" mass="53016">MRRTSLGSLSADGVVNLERALSASDRMGGHIMQGHVDGTGRITSIKEDGDSMIYRVRAPARLMPYIVEKGFIAVDGISLTVVKVGTSSFTLPVIPFTLRNTNLHALSVGSRVNLEADILANLEEALDDLKAGKLLIVVDDENRENEGDLVMSAETVTPEAINFIVKYGRGLLCMPIIGERLDELQMPLMISENAGRKEQTAFTVSVDYKVGTTTGISAFDRAATVLAMIDPAASPDDFTRPGHLFPLRYHPGGVLARPGHTEAIVDLCNLAGYRRGWLTRRHRRVRLIERVAETRLPTRYGEFKAVGYRSYFDQGEHIALTTGEWKPDDPVLFRIHSECLTGDVFGSLRCDCGEQVDLALKTLAEEGSGVLLYMRQEGRGIGLHNKIKAYSLQDNGLDTVEANKTLGFDADMRHYEAGAQILLDLGVSKLRLLTNNPGKVVGLSGFGLEIQDRIPLEVPVNDENRNYLITKKQRMGHLLGNC</sequence>
<dbReference type="NCBIfam" id="NF001591">
    <property type="entry name" value="PRK00393.1"/>
    <property type="match status" value="1"/>
</dbReference>
<dbReference type="Gene3D" id="3.40.50.10990">
    <property type="entry name" value="GTP cyclohydrolase II"/>
    <property type="match status" value="1"/>
</dbReference>
<dbReference type="PANTHER" id="PTHR21327:SF18">
    <property type="entry name" value="3,4-DIHYDROXY-2-BUTANONE 4-PHOSPHATE SYNTHASE"/>
    <property type="match status" value="1"/>
</dbReference>
<dbReference type="Gene3D" id="3.90.870.10">
    <property type="entry name" value="DHBP synthase"/>
    <property type="match status" value="1"/>
</dbReference>
<dbReference type="GO" id="GO:0008686">
    <property type="term" value="F:3,4-dihydroxy-2-butanone-4-phosphate synthase activity"/>
    <property type="evidence" value="ECO:0007669"/>
    <property type="project" value="UniProtKB-EC"/>
</dbReference>
<evidence type="ECO:0000256" key="7">
    <source>
        <dbReference type="ARBA" id="ARBA00012153"/>
    </source>
</evidence>
<dbReference type="EC" id="2.5.1.9" evidence="9"/>
<dbReference type="SUPFAM" id="SSF55821">
    <property type="entry name" value="YrdC/RibB"/>
    <property type="match status" value="1"/>
</dbReference>
<dbReference type="NCBIfam" id="TIGR00505">
    <property type="entry name" value="ribA"/>
    <property type="match status" value="1"/>
</dbReference>
<dbReference type="Pfam" id="PF00926">
    <property type="entry name" value="DHBP_synthase"/>
    <property type="match status" value="1"/>
</dbReference>
<evidence type="ECO:0000256" key="2">
    <source>
        <dbReference type="ARBA" id="ARBA00002803"/>
    </source>
</evidence>
<dbReference type="InterPro" id="IPR000926">
    <property type="entry name" value="RibA"/>
</dbReference>
<keyword evidence="12" id="KW-0808">Transferase</keyword>
<evidence type="ECO:0000256" key="10">
    <source>
        <dbReference type="ARBA" id="ARBA00013950"/>
    </source>
</evidence>
<evidence type="ECO:0000256" key="16">
    <source>
        <dbReference type="ARBA" id="ARBA00022801"/>
    </source>
</evidence>
<dbReference type="InterPro" id="IPR032677">
    <property type="entry name" value="GTP_cyclohydro_II"/>
</dbReference>
<evidence type="ECO:0000256" key="15">
    <source>
        <dbReference type="ARBA" id="ARBA00022741"/>
    </source>
</evidence>
<dbReference type="Gene3D" id="2.40.30.20">
    <property type="match status" value="1"/>
</dbReference>
<protein>
    <recommendedName>
        <fullName evidence="10">Riboflavin synthase</fullName>
        <ecNumber evidence="9">2.5.1.9</ecNumber>
        <ecNumber evidence="8">3.5.4.25</ecNumber>
        <ecNumber evidence="7">4.1.99.12</ecNumber>
    </recommendedName>
</protein>
<comment type="cofactor">
    <cofactor evidence="1">
        <name>Zn(2+)</name>
        <dbReference type="ChEBI" id="CHEBI:29105"/>
    </cofactor>
</comment>
<dbReference type="SUPFAM" id="SSF142695">
    <property type="entry name" value="RibA-like"/>
    <property type="match status" value="1"/>
</dbReference>
<dbReference type="FunFam" id="2.40.30.20:FF:000004">
    <property type="entry name" value="Riboflavin synthase, alpha subunit"/>
    <property type="match status" value="1"/>
</dbReference>
<keyword evidence="13" id="KW-0479">Metal-binding</keyword>
<keyword evidence="17" id="KW-0862">Zinc</keyword>
<evidence type="ECO:0000256" key="1">
    <source>
        <dbReference type="ARBA" id="ARBA00001947"/>
    </source>
</evidence>
<keyword evidence="15" id="KW-0547">Nucleotide-binding</keyword>
<evidence type="ECO:0000256" key="19">
    <source>
        <dbReference type="ARBA" id="ARBA00049295"/>
    </source>
</evidence>
<evidence type="ECO:0000256" key="17">
    <source>
        <dbReference type="ARBA" id="ARBA00022833"/>
    </source>
</evidence>
<dbReference type="CDD" id="cd00402">
    <property type="entry name" value="Riboflavin_synthase_like"/>
    <property type="match status" value="1"/>
</dbReference>
<organism evidence="21 22">
    <name type="scientific">Geodia barretti</name>
    <name type="common">Barrett's horny sponge</name>
    <dbReference type="NCBI Taxonomy" id="519541"/>
    <lineage>
        <taxon>Eukaryota</taxon>
        <taxon>Metazoa</taxon>
        <taxon>Porifera</taxon>
        <taxon>Demospongiae</taxon>
        <taxon>Heteroscleromorpha</taxon>
        <taxon>Tetractinellida</taxon>
        <taxon>Astrophorina</taxon>
        <taxon>Geodiidae</taxon>
        <taxon>Geodia</taxon>
    </lineage>
</organism>
<dbReference type="PANTHER" id="PTHR21327">
    <property type="entry name" value="GTP CYCLOHYDROLASE II-RELATED"/>
    <property type="match status" value="1"/>
</dbReference>
<dbReference type="GO" id="GO:0009231">
    <property type="term" value="P:riboflavin biosynthetic process"/>
    <property type="evidence" value="ECO:0007669"/>
    <property type="project" value="UniProtKB-KW"/>
</dbReference>
<dbReference type="AlphaFoldDB" id="A0AA35XBG1"/>
<evidence type="ECO:0000256" key="13">
    <source>
        <dbReference type="ARBA" id="ARBA00022723"/>
    </source>
</evidence>
<dbReference type="EC" id="4.1.99.12" evidence="7"/>
<dbReference type="Proteomes" id="UP001174909">
    <property type="component" value="Unassembled WGS sequence"/>
</dbReference>
<evidence type="ECO:0000256" key="12">
    <source>
        <dbReference type="ARBA" id="ARBA00022679"/>
    </source>
</evidence>
<dbReference type="GO" id="GO:0004746">
    <property type="term" value="F:riboflavin synthase activity"/>
    <property type="evidence" value="ECO:0007669"/>
    <property type="project" value="UniProtKB-EC"/>
</dbReference>
<evidence type="ECO:0000256" key="11">
    <source>
        <dbReference type="ARBA" id="ARBA00022619"/>
    </source>
</evidence>
<dbReference type="InterPro" id="IPR001783">
    <property type="entry name" value="Lumazine-bd"/>
</dbReference>
<dbReference type="InterPro" id="IPR017945">
    <property type="entry name" value="DHBP_synth_RibB-like_a/b_dom"/>
</dbReference>
<evidence type="ECO:0000256" key="6">
    <source>
        <dbReference type="ARBA" id="ARBA00005520"/>
    </source>
</evidence>
<evidence type="ECO:0000256" key="18">
    <source>
        <dbReference type="ARBA" id="ARBA00023134"/>
    </source>
</evidence>
<feature type="domain" description="Lumazine-binding" evidence="20">
    <location>
        <begin position="1"/>
        <end position="30"/>
    </location>
</feature>
<comment type="caution">
    <text evidence="21">The sequence shown here is derived from an EMBL/GenBank/DDBJ whole genome shotgun (WGS) entry which is preliminary data.</text>
</comment>
<dbReference type="EC" id="3.5.4.25" evidence="8"/>
<feature type="domain" description="Lumazine-binding" evidence="20">
    <location>
        <begin position="31"/>
        <end position="127"/>
    </location>
</feature>
<dbReference type="InterPro" id="IPR000422">
    <property type="entry name" value="DHBP_synthase_RibB"/>
</dbReference>
<dbReference type="Pfam" id="PF00677">
    <property type="entry name" value="Lum_binding"/>
    <property type="match status" value="1"/>
</dbReference>